<dbReference type="AlphaFoldDB" id="A0AA40C8B1"/>
<dbReference type="Proteomes" id="UP001174934">
    <property type="component" value="Unassembled WGS sequence"/>
</dbReference>
<sequence>MADTTEVPADTTEVLTIKSMQFVMNRIQNFGQIPKLTFALDCSSTMSEAADPNKKDESRFDASKSLFKNLAKAPLNATIWISAKGNQDSRRDPTPVPVRSGIRSDAGLIAHLETLTCVGEPNISGGLRQILDIYTGELKQKPTIRGLGLVMATASYDAQIVNIIDIAVLLHGLPGYTVDEEVKDKEESIQQVEGGQESIEN</sequence>
<comment type="caution">
    <text evidence="1">The sequence shown here is derived from an EMBL/GenBank/DDBJ whole genome shotgun (WGS) entry which is preliminary data.</text>
</comment>
<keyword evidence="2" id="KW-1185">Reference proteome</keyword>
<reference evidence="1" key="1">
    <citation type="submission" date="2023-06" db="EMBL/GenBank/DDBJ databases">
        <title>Genome-scale phylogeny and comparative genomics of the fungal order Sordariales.</title>
        <authorList>
            <consortium name="Lawrence Berkeley National Laboratory"/>
            <person name="Hensen N."/>
            <person name="Bonometti L."/>
            <person name="Westerberg I."/>
            <person name="Brannstrom I.O."/>
            <person name="Guillou S."/>
            <person name="Cros-Aarteil S."/>
            <person name="Calhoun S."/>
            <person name="Haridas S."/>
            <person name="Kuo A."/>
            <person name="Mondo S."/>
            <person name="Pangilinan J."/>
            <person name="Riley R."/>
            <person name="LaButti K."/>
            <person name="Andreopoulos B."/>
            <person name="Lipzen A."/>
            <person name="Chen C."/>
            <person name="Yanf M."/>
            <person name="Daum C."/>
            <person name="Ng V."/>
            <person name="Clum A."/>
            <person name="Steindorff A."/>
            <person name="Ohm R."/>
            <person name="Martin F."/>
            <person name="Silar P."/>
            <person name="Natvig D."/>
            <person name="Lalanne C."/>
            <person name="Gautier V."/>
            <person name="Ament-velasquez S.L."/>
            <person name="Kruys A."/>
            <person name="Hutchinson M.I."/>
            <person name="Powell A.J."/>
            <person name="Barry K."/>
            <person name="Miller A.N."/>
            <person name="Grigoriev I.V."/>
            <person name="Debuchy R."/>
            <person name="Gladieux P."/>
            <person name="Thoren M.H."/>
            <person name="Johannesson H."/>
        </authorList>
    </citation>
    <scope>NUCLEOTIDE SEQUENCE</scope>
    <source>
        <strain evidence="1">SMH3391-2</strain>
    </source>
</reference>
<evidence type="ECO:0000313" key="1">
    <source>
        <dbReference type="EMBL" id="KAK0628294.1"/>
    </source>
</evidence>
<accession>A0AA40C8B1</accession>
<proteinExistence type="predicted"/>
<gene>
    <name evidence="1" type="ORF">B0T17DRAFT_504983</name>
</gene>
<evidence type="ECO:0000313" key="2">
    <source>
        <dbReference type="Proteomes" id="UP001174934"/>
    </source>
</evidence>
<dbReference type="EMBL" id="JAULSR010000002">
    <property type="protein sequence ID" value="KAK0628294.1"/>
    <property type="molecule type" value="Genomic_DNA"/>
</dbReference>
<protein>
    <submittedName>
        <fullName evidence="1">Uncharacterized protein</fullName>
    </submittedName>
</protein>
<name>A0AA40C8B1_9PEZI</name>
<organism evidence="1 2">
    <name type="scientific">Bombardia bombarda</name>
    <dbReference type="NCBI Taxonomy" id="252184"/>
    <lineage>
        <taxon>Eukaryota</taxon>
        <taxon>Fungi</taxon>
        <taxon>Dikarya</taxon>
        <taxon>Ascomycota</taxon>
        <taxon>Pezizomycotina</taxon>
        <taxon>Sordariomycetes</taxon>
        <taxon>Sordariomycetidae</taxon>
        <taxon>Sordariales</taxon>
        <taxon>Lasiosphaeriaceae</taxon>
        <taxon>Bombardia</taxon>
    </lineage>
</organism>